<sequence length="429" mass="48043">MSCLLLNIQIIRAFNMRHWAIDSSKQKPGVRLSMTESGSCPSLSDQITFYSVSRDCLDCHETMILKGKDVYTTMDSAYTNLPPGFRFHPTDEELIGFFLKQKILNSKHSCVCAIPEVDLNRSEPWDLPGINKKGEKDQYYFNLRDRKYPTGTRSNRATEAGYWKATGKDRGVVNSRSFCVIGIKKTLVFYMGRAPRGKKTNWVMHEYWPEGDRHIATPTKDAEWVICRVFYKTSGSKINSSPSDIIRLCKGASLPQLLDDSPQPTWINNHMTSGEDEIKDSLTLSALDKRSQLGSVSLPPRQSPATDITISFRTESTADILVNMLNFPAAPEFYDSSVGSITDQLSNTPLYQNSYMNIPLCSSIGCCDQDHFMTSTTDIRPCTAESFAIADSSKSVESMYTLIKEAAGGDSWLYEKLCTSLYGSAEPNI</sequence>
<dbReference type="Proteomes" id="UP001162992">
    <property type="component" value="Chromosome 4"/>
</dbReference>
<keyword evidence="2" id="KW-1185">Reference proteome</keyword>
<dbReference type="EMBL" id="CM055095">
    <property type="protein sequence ID" value="KAJ7560761.1"/>
    <property type="molecule type" value="Genomic_DNA"/>
</dbReference>
<organism evidence="1 2">
    <name type="scientific">Diphasiastrum complanatum</name>
    <name type="common">Issler's clubmoss</name>
    <name type="synonym">Lycopodium complanatum</name>
    <dbReference type="NCBI Taxonomy" id="34168"/>
    <lineage>
        <taxon>Eukaryota</taxon>
        <taxon>Viridiplantae</taxon>
        <taxon>Streptophyta</taxon>
        <taxon>Embryophyta</taxon>
        <taxon>Tracheophyta</taxon>
        <taxon>Lycopodiopsida</taxon>
        <taxon>Lycopodiales</taxon>
        <taxon>Lycopodiaceae</taxon>
        <taxon>Lycopodioideae</taxon>
        <taxon>Diphasiastrum</taxon>
    </lineage>
</organism>
<comment type="caution">
    <text evidence="1">The sequence shown here is derived from an EMBL/GenBank/DDBJ whole genome shotgun (WGS) entry which is preliminary data.</text>
</comment>
<gene>
    <name evidence="1" type="ORF">O6H91_04G144600</name>
</gene>
<proteinExistence type="predicted"/>
<protein>
    <submittedName>
        <fullName evidence="1">Uncharacterized protein</fullName>
    </submittedName>
</protein>
<name>A0ACC2E2J4_DIPCM</name>
<accession>A0ACC2E2J4</accession>
<evidence type="ECO:0000313" key="1">
    <source>
        <dbReference type="EMBL" id="KAJ7560761.1"/>
    </source>
</evidence>
<evidence type="ECO:0000313" key="2">
    <source>
        <dbReference type="Proteomes" id="UP001162992"/>
    </source>
</evidence>
<reference evidence="2" key="1">
    <citation type="journal article" date="2024" name="Proc. Natl. Acad. Sci. U.S.A.">
        <title>Extraordinary preservation of gene collinearity over three hundred million years revealed in homosporous lycophytes.</title>
        <authorList>
            <person name="Li C."/>
            <person name="Wickell D."/>
            <person name="Kuo L.Y."/>
            <person name="Chen X."/>
            <person name="Nie B."/>
            <person name="Liao X."/>
            <person name="Peng D."/>
            <person name="Ji J."/>
            <person name="Jenkins J."/>
            <person name="Williams M."/>
            <person name="Shu S."/>
            <person name="Plott C."/>
            <person name="Barry K."/>
            <person name="Rajasekar S."/>
            <person name="Grimwood J."/>
            <person name="Han X."/>
            <person name="Sun S."/>
            <person name="Hou Z."/>
            <person name="He W."/>
            <person name="Dai G."/>
            <person name="Sun C."/>
            <person name="Schmutz J."/>
            <person name="Leebens-Mack J.H."/>
            <person name="Li F.W."/>
            <person name="Wang L."/>
        </authorList>
    </citation>
    <scope>NUCLEOTIDE SEQUENCE [LARGE SCALE GENOMIC DNA]</scope>
    <source>
        <strain evidence="2">cv. PW_Plant_1</strain>
    </source>
</reference>